<keyword evidence="2" id="KW-1185">Reference proteome</keyword>
<evidence type="ECO:0000313" key="2">
    <source>
        <dbReference type="Proteomes" id="UP001151002"/>
    </source>
</evidence>
<organism evidence="1 2">
    <name type="scientific">Paractinoplanes pyxinae</name>
    <dbReference type="NCBI Taxonomy" id="2997416"/>
    <lineage>
        <taxon>Bacteria</taxon>
        <taxon>Bacillati</taxon>
        <taxon>Actinomycetota</taxon>
        <taxon>Actinomycetes</taxon>
        <taxon>Micromonosporales</taxon>
        <taxon>Micromonosporaceae</taxon>
        <taxon>Paractinoplanes</taxon>
    </lineage>
</organism>
<reference evidence="1" key="1">
    <citation type="submission" date="2022-11" db="EMBL/GenBank/DDBJ databases">
        <authorList>
            <person name="Somphong A."/>
            <person name="Phongsopitanun W."/>
        </authorList>
    </citation>
    <scope>NUCLEOTIDE SEQUENCE</scope>
    <source>
        <strain evidence="1">Pm04-4</strain>
    </source>
</reference>
<evidence type="ECO:0000313" key="1">
    <source>
        <dbReference type="EMBL" id="MCY1141424.1"/>
    </source>
</evidence>
<dbReference type="EMBL" id="JAPNTZ010000009">
    <property type="protein sequence ID" value="MCY1141424.1"/>
    <property type="molecule type" value="Genomic_DNA"/>
</dbReference>
<name>A0ABT4B4K3_9ACTN</name>
<gene>
    <name evidence="1" type="ORF">OWR29_25795</name>
</gene>
<protein>
    <submittedName>
        <fullName evidence="1">Uncharacterized protein</fullName>
    </submittedName>
</protein>
<proteinExistence type="predicted"/>
<dbReference type="Proteomes" id="UP001151002">
    <property type="component" value="Unassembled WGS sequence"/>
</dbReference>
<sequence length="56" mass="6246">MAVLLAEVGDIRAGGFEYPRPEQAEHRDQRVVVAVGRQSCGRDQGLELQVAEPERR</sequence>
<comment type="caution">
    <text evidence="1">The sequence shown here is derived from an EMBL/GenBank/DDBJ whole genome shotgun (WGS) entry which is preliminary data.</text>
</comment>
<accession>A0ABT4B4K3</accession>
<dbReference type="RefSeq" id="WP_267565807.1">
    <property type="nucleotide sequence ID" value="NZ_JAPNTZ010000009.1"/>
</dbReference>